<feature type="region of interest" description="Disordered" evidence="2">
    <location>
        <begin position="707"/>
        <end position="737"/>
    </location>
</feature>
<feature type="compositionally biased region" description="Polar residues" evidence="2">
    <location>
        <begin position="721"/>
        <end position="737"/>
    </location>
</feature>
<feature type="compositionally biased region" description="Polar residues" evidence="2">
    <location>
        <begin position="805"/>
        <end position="815"/>
    </location>
</feature>
<feature type="compositionally biased region" description="Polar residues" evidence="2">
    <location>
        <begin position="2616"/>
        <end position="2627"/>
    </location>
</feature>
<dbReference type="Proteomes" id="UP000054558">
    <property type="component" value="Unassembled WGS sequence"/>
</dbReference>
<feature type="compositionally biased region" description="Polar residues" evidence="2">
    <location>
        <begin position="668"/>
        <end position="685"/>
    </location>
</feature>
<dbReference type="PROSITE" id="PS50096">
    <property type="entry name" value="IQ"/>
    <property type="match status" value="1"/>
</dbReference>
<feature type="compositionally biased region" description="Basic and acidic residues" evidence="2">
    <location>
        <begin position="426"/>
        <end position="452"/>
    </location>
</feature>
<protein>
    <submittedName>
        <fullName evidence="3">Uncharacterized protein</fullName>
    </submittedName>
</protein>
<feature type="region of interest" description="Disordered" evidence="2">
    <location>
        <begin position="797"/>
        <end position="818"/>
    </location>
</feature>
<dbReference type="EMBL" id="DF237197">
    <property type="protein sequence ID" value="GAQ85672.1"/>
    <property type="molecule type" value="Genomic_DNA"/>
</dbReference>
<feature type="region of interest" description="Disordered" evidence="2">
    <location>
        <begin position="404"/>
        <end position="481"/>
    </location>
</feature>
<accession>A0A1Y1I6W0</accession>
<reference evidence="3 4" key="1">
    <citation type="journal article" date="2014" name="Nat. Commun.">
        <title>Klebsormidium flaccidum genome reveals primary factors for plant terrestrial adaptation.</title>
        <authorList>
            <person name="Hori K."/>
            <person name="Maruyama F."/>
            <person name="Fujisawa T."/>
            <person name="Togashi T."/>
            <person name="Yamamoto N."/>
            <person name="Seo M."/>
            <person name="Sato S."/>
            <person name="Yamada T."/>
            <person name="Mori H."/>
            <person name="Tajima N."/>
            <person name="Moriyama T."/>
            <person name="Ikeuchi M."/>
            <person name="Watanabe M."/>
            <person name="Wada H."/>
            <person name="Kobayashi K."/>
            <person name="Saito M."/>
            <person name="Masuda T."/>
            <person name="Sasaki-Sekimoto Y."/>
            <person name="Mashiguchi K."/>
            <person name="Awai K."/>
            <person name="Shimojima M."/>
            <person name="Masuda S."/>
            <person name="Iwai M."/>
            <person name="Nobusawa T."/>
            <person name="Narise T."/>
            <person name="Kondo S."/>
            <person name="Saito H."/>
            <person name="Sato R."/>
            <person name="Murakawa M."/>
            <person name="Ihara Y."/>
            <person name="Oshima-Yamada Y."/>
            <person name="Ohtaka K."/>
            <person name="Satoh M."/>
            <person name="Sonobe K."/>
            <person name="Ishii M."/>
            <person name="Ohtani R."/>
            <person name="Kanamori-Sato M."/>
            <person name="Honoki R."/>
            <person name="Miyazaki D."/>
            <person name="Mochizuki H."/>
            <person name="Umetsu J."/>
            <person name="Higashi K."/>
            <person name="Shibata D."/>
            <person name="Kamiya Y."/>
            <person name="Sato N."/>
            <person name="Nakamura Y."/>
            <person name="Tabata S."/>
            <person name="Ida S."/>
            <person name="Kurokawa K."/>
            <person name="Ohta H."/>
        </authorList>
    </citation>
    <scope>NUCLEOTIDE SEQUENCE [LARGE SCALE GENOMIC DNA]</scope>
    <source>
        <strain evidence="3 4">NIES-2285</strain>
    </source>
</reference>
<feature type="compositionally biased region" description="Acidic residues" evidence="2">
    <location>
        <begin position="1933"/>
        <end position="1944"/>
    </location>
</feature>
<feature type="region of interest" description="Disordered" evidence="2">
    <location>
        <begin position="2074"/>
        <end position="2129"/>
    </location>
</feature>
<evidence type="ECO:0000256" key="1">
    <source>
        <dbReference type="SAM" id="Coils"/>
    </source>
</evidence>
<feature type="region of interest" description="Disordered" evidence="2">
    <location>
        <begin position="643"/>
        <end position="685"/>
    </location>
</feature>
<feature type="coiled-coil region" evidence="1">
    <location>
        <begin position="3066"/>
        <end position="3100"/>
    </location>
</feature>
<feature type="compositionally biased region" description="Low complexity" evidence="2">
    <location>
        <begin position="2012"/>
        <end position="2023"/>
    </location>
</feature>
<keyword evidence="4" id="KW-1185">Reference proteome</keyword>
<feature type="compositionally biased region" description="Basic and acidic residues" evidence="2">
    <location>
        <begin position="2591"/>
        <end position="2615"/>
    </location>
</feature>
<feature type="region of interest" description="Disordered" evidence="2">
    <location>
        <begin position="2006"/>
        <end position="2060"/>
    </location>
</feature>
<gene>
    <name evidence="3" type="ORF">KFL_002480100</name>
</gene>
<feature type="compositionally biased region" description="Polar residues" evidence="2">
    <location>
        <begin position="1888"/>
        <end position="1899"/>
    </location>
</feature>
<feature type="coiled-coil region" evidence="1">
    <location>
        <begin position="2218"/>
        <end position="2249"/>
    </location>
</feature>
<feature type="compositionally biased region" description="Polar residues" evidence="2">
    <location>
        <begin position="410"/>
        <end position="421"/>
    </location>
</feature>
<proteinExistence type="predicted"/>
<feature type="compositionally biased region" description="Basic and acidic residues" evidence="2">
    <location>
        <begin position="2543"/>
        <end position="2554"/>
    </location>
</feature>
<feature type="region of interest" description="Disordered" evidence="2">
    <location>
        <begin position="831"/>
        <end position="902"/>
    </location>
</feature>
<feature type="region of interest" description="Disordered" evidence="2">
    <location>
        <begin position="3015"/>
        <end position="3058"/>
    </location>
</feature>
<feature type="region of interest" description="Disordered" evidence="2">
    <location>
        <begin position="2499"/>
        <end position="2631"/>
    </location>
</feature>
<name>A0A1Y1I6W0_KLENI</name>
<sequence length="3147" mass="334745">MLLSLRPACFLKVSGKVPESQGVQGHDWGKRVVGRAPQVLGGCKKLGRNERSSGLRLVQLAEDGSVLGTVQAPAIVEDGRRKGLVSVHGEAIGKPKELSNIQTGRVWTSENGRFAVTPLPPLPGASPWRRWLAIWDRSPERGKSKAHVIEWHLPIGKSAAPESGPSVGNAALNGTDNSERGTSAESAVYDRPVEETLSTGTQRNARSESEGKPEGVPGEDWLWLAVSDDGRSVVGLRTDRQLSAWEADELHACGGVHCQRCSFRTSSSVQGARRVGESELKLPFLNGLWRDIGPDGETTPQPCASQTLEETADVSADQASLESAHSALLSKGLDKGLETRFPTVRFHTDVIVGRSISLAFASISEHMQEGEGLGASAGVHCGCCGGVLDVTVAACHIKPLSPADCRQGSDLMTSDTGSASTLGDGKGSDDLSKREGDEESTQRKAGVEKGDAEGVVEGLQDGDGSGEGLTRVSGEPDDEVTTKLERSIGPETAGLFTDTSAQEADPVSGADLSGPLVRIQRDEYHVWTVKRIGPRQQKVFSCTTFGTIETALESSGPFAESGENDVPMGSFPGCLGTPECEEWRRRASETLALEWDPSGALLAVAVRGESNRGGRAGRLLILNHELETVGEVDWEKEVLGLGRKSPEKSQGTEKGSLQRTGSGGALLSMQSNGANQSGGILSPTFQSADDGTAAGVLFRGVLSPTHEPQATASGGLFSPPANRTATRGAPSASSSQRTTAFPEICGVAWAPPRGAILAAVDTAGHVALFDRLGRVMTVIEGALSGSAVSSTKPSLRSFFGRTKAPNRNTGPSDTGPQKYLRKEVWTQGLWDPDKVKAGTTGKLRRSSSGTLAESGGRGRTDTVGGETNGPKRAARSTSPFRTFFSLGRSSGSGRSGQEAGSITAKAERAAEPYSLCIYPSTSLGGGGASVHVTISRGKHVAVWTVPGIGTEYSASMLMATATGEAVENVLPLHVDKSPAVRAGLTWRTAAVLPLGDRCDGKGYYQGALLAVRSELCAALASLAPPDGHTCQRHVRVAADAMAAAARLDTRYRTSRPALWLTLQELVESLFEAGHLRCALHLCCAVLPVLDGTALSPGDSKERRLSGTEAPAECRHERTRGVWKLIAHLARQKGRVKGGDRKEEIVLSESGQRMLAFWAAGGPILDDGHSELEKIEPGELADVIVTEALRRAGVETASGEKKLGHGTDPKLEGEVDSLASEAQAAVSDGDEHFLLGQEDAAAAAYARAGVLGLPRVLAVHVHRCDVSAAVGVMHLAEDLCEKAGRESDGAKGKRDSSDGGEAADAYRTVLRAQCRKHPRVVAAVFASMCREFGLLMAAWSHIISAGGPVSEKVAEAQYDAKLAFPSPLSWRGLGFDGRRVRVDPQSFAQGVAHFELGASAPEVNSNPRQDKAGEALADSVPARPSAEAPGGESHPVSKKPSSLSENQKENATPFSNPAVTSRRPSFAESNPISDGPQGIADPAFDLAARIVFQRHGNGRIDPALSTEGSQAQEKAGYQLGERSPEELSARKLERRRFWAIAAAVDWLVKGGEREAAAGLLRGAGDWRQAAETAMEIARELQGPGRDGAAFAAAAVAIVSAALDAAARRADVDELADVLELAERLLGAGADGKELVRKALENLDERILRRARALPVLNTGRPNRRALDGDQGEPASEAKTAAALRKTLAVLLRTLRPFLCQSLDLHGGQLNIPPPLALEDETLRESIHTALDRLRHVAWYLHCRATLPAMCTKHREIIHTLATAPGTPDELERDIAGWACRLLVGDRYHPARELQATVVAVCASLKTKEPRVVEFLERRIPKGRSSLSTTATLEGMRRVSYTTLTVGRNGGSGMNGFELPLDTDVDPVRTAFLSELERLLWEYGQGEPANATTDSVPQSQERVTHETKSQIEGAQIADVSKASPGPQPVRSIGTEADDGDSSDSSEESLVALEVPNGKRESASASSTPLSVLSPASRRGSRGFSRGLEVAAGAEARGSVSQAESCASVAGASTGRHVSSDVGRSVRGSKKNRSASTGREKAALSIESPAGSGSETEEEGASNEKAILEKIRSLVVPGGKLSPSKSRARAPKKERSASSRSAPKATRSKTERGKTVAIQAEFPPQVDQNLQTSPNLEVSRALRAASARACAAAEDGELERSSGEMYSSGDESAGAAATIVPEYVQKDRPAPRKSVRRAHHAAARGARAATTQTEEEGVLGKTAVERVVEEKKREVEEETAKVEERRGDENREDALYVQTVREQKELEHLEAAATILAKAGIQENVYLFGSSRGGFSATASQAFGLSGRLTGVLRNTGRPLASSGTLLRSGEAASGIGVNRATQALQCARRTVALESGFRPRDLFTPEPPPEPEQEALLGVTGHPLGFRQTRRVVDQTVGGLGTGLRLLTAADVSASGRRFLRTQTAPAGAGALATSRSSTLTRAQTMGRVSGRTGLFESLRSDVRTAASLGSTSFVALAETVKSGGFADVSHLQSDAKNRVSWASDDDGRPEAFGSGTVPSGKLMRTQTRRMGFEGEPRGAPVQRELFRVRSGRSAERNGWGGDEEPELWEHTSAMQEPEFRPVSRSASLRSRSGTERKRTARQKSERLSASESRRQSTQECPSGDSFSGSELVPADRTEPLMTDAAFRSQSVRKATGKSAWAENDGFESRFEKLEDTAERAYSAAAAATSGAEAWVQGLVTMEGRRTRKTVRRQTGTGALPAEQMDAFVEKRQEEFPEEATSTAERRRIELEELGGVRLLRRTMTRGAHRTANFASTNQRASSFDDDNDSGGMNADARALRDAILMQAASSRQAYEELCDVIARFAGAGRVFGGDDLRALDTVASGRGLGVSRATARGFEKGRVAKMMRKLMAKLGDPEFDANEELLGNGCEGNAARPGSARGFEAEIPVKQERKKTVRGGAEIRDDMADDVAAAAEHARNLAGARIQAHVRGYLVRRRLLWRSPVQHISPRPASPDSPKAPIHTVLSVSNHQKALSPRAPGATIFLEAAPRPASASARALSPARESSYGNFSAEGGGPERDRAVPKPTVPPPPENETKDQRIFRVLLEEMTATLGEVEAAAASFERDVAASQHTMDEIEREKWEQKQRYLRAVLGEAHKIGAEIDREETEVDAVRGLVAVYESNAVWG</sequence>
<feature type="region of interest" description="Disordered" evidence="2">
    <location>
        <begin position="1397"/>
        <end position="1479"/>
    </location>
</feature>
<keyword evidence="1" id="KW-0175">Coiled coil</keyword>
<organism evidence="3 4">
    <name type="scientific">Klebsormidium nitens</name>
    <name type="common">Green alga</name>
    <name type="synonym">Ulothrix nitens</name>
    <dbReference type="NCBI Taxonomy" id="105231"/>
    <lineage>
        <taxon>Eukaryota</taxon>
        <taxon>Viridiplantae</taxon>
        <taxon>Streptophyta</taxon>
        <taxon>Klebsormidiophyceae</taxon>
        <taxon>Klebsormidiales</taxon>
        <taxon>Klebsormidiaceae</taxon>
        <taxon>Klebsormidium</taxon>
    </lineage>
</organism>
<feature type="region of interest" description="Disordered" evidence="2">
    <location>
        <begin position="1885"/>
        <end position="1980"/>
    </location>
</feature>
<feature type="region of interest" description="Disordered" evidence="2">
    <location>
        <begin position="157"/>
        <end position="218"/>
    </location>
</feature>
<feature type="compositionally biased region" description="Polar residues" evidence="2">
    <location>
        <begin position="172"/>
        <end position="185"/>
    </location>
</feature>
<evidence type="ECO:0000313" key="4">
    <source>
        <dbReference type="Proteomes" id="UP000054558"/>
    </source>
</evidence>
<feature type="compositionally biased region" description="Low complexity" evidence="2">
    <location>
        <begin position="887"/>
        <end position="896"/>
    </location>
</feature>
<evidence type="ECO:0000256" key="2">
    <source>
        <dbReference type="SAM" id="MobiDB-lite"/>
    </source>
</evidence>
<feature type="compositionally biased region" description="Low complexity" evidence="2">
    <location>
        <begin position="3015"/>
        <end position="3026"/>
    </location>
</feature>
<feature type="compositionally biased region" description="Polar residues" evidence="2">
    <location>
        <begin position="1438"/>
        <end position="1471"/>
    </location>
</feature>
<evidence type="ECO:0000313" key="3">
    <source>
        <dbReference type="EMBL" id="GAQ85672.1"/>
    </source>
</evidence>
<feature type="region of interest" description="Disordered" evidence="2">
    <location>
        <begin position="1498"/>
        <end position="1522"/>
    </location>
</feature>